<dbReference type="PANTHER" id="PTHR42721">
    <property type="entry name" value="SUGAR HYDROLASE-RELATED"/>
    <property type="match status" value="1"/>
</dbReference>
<evidence type="ECO:0000313" key="7">
    <source>
        <dbReference type="Proteomes" id="UP001634394"/>
    </source>
</evidence>
<evidence type="ECO:0000313" key="6">
    <source>
        <dbReference type="EMBL" id="KAL3881456.1"/>
    </source>
</evidence>
<dbReference type="SMART" id="SM01217">
    <property type="entry name" value="Fn3_like"/>
    <property type="match status" value="1"/>
</dbReference>
<keyword evidence="1 4" id="KW-0732">Signal</keyword>
<dbReference type="InterPro" id="IPR044993">
    <property type="entry name" value="BXL"/>
</dbReference>
<dbReference type="InterPro" id="IPR002772">
    <property type="entry name" value="Glyco_hydro_3_C"/>
</dbReference>
<dbReference type="SUPFAM" id="SSF52279">
    <property type="entry name" value="Beta-D-glucan exohydrolase, C-terminal domain"/>
    <property type="match status" value="1"/>
</dbReference>
<dbReference type="AlphaFoldDB" id="A0ABD3X770"/>
<feature type="signal peptide" evidence="4">
    <location>
        <begin position="1"/>
        <end position="21"/>
    </location>
</feature>
<evidence type="ECO:0000256" key="1">
    <source>
        <dbReference type="ARBA" id="ARBA00022729"/>
    </source>
</evidence>
<dbReference type="PRINTS" id="PR00133">
    <property type="entry name" value="GLHYDRLASE3"/>
</dbReference>
<comment type="caution">
    <text evidence="6">The sequence shown here is derived from an EMBL/GenBank/DDBJ whole genome shotgun (WGS) entry which is preliminary data.</text>
</comment>
<dbReference type="Pfam" id="PF00933">
    <property type="entry name" value="Glyco_hydro_3"/>
    <property type="match status" value="1"/>
</dbReference>
<accession>A0ABD3X770</accession>
<evidence type="ECO:0000256" key="2">
    <source>
        <dbReference type="ARBA" id="ARBA00022801"/>
    </source>
</evidence>
<dbReference type="EMBL" id="JBJQND010000003">
    <property type="protein sequence ID" value="KAL3881456.1"/>
    <property type="molecule type" value="Genomic_DNA"/>
</dbReference>
<dbReference type="InterPro" id="IPR036881">
    <property type="entry name" value="Glyco_hydro_3_C_sf"/>
</dbReference>
<organism evidence="6 7">
    <name type="scientific">Sinanodonta woodiana</name>
    <name type="common">Chinese pond mussel</name>
    <name type="synonym">Anodonta woodiana</name>
    <dbReference type="NCBI Taxonomy" id="1069815"/>
    <lineage>
        <taxon>Eukaryota</taxon>
        <taxon>Metazoa</taxon>
        <taxon>Spiralia</taxon>
        <taxon>Lophotrochozoa</taxon>
        <taxon>Mollusca</taxon>
        <taxon>Bivalvia</taxon>
        <taxon>Autobranchia</taxon>
        <taxon>Heteroconchia</taxon>
        <taxon>Palaeoheterodonta</taxon>
        <taxon>Unionida</taxon>
        <taxon>Unionoidea</taxon>
        <taxon>Unionidae</taxon>
        <taxon>Unioninae</taxon>
        <taxon>Sinanodonta</taxon>
    </lineage>
</organism>
<dbReference type="InterPro" id="IPR001764">
    <property type="entry name" value="Glyco_hydro_3_N"/>
</dbReference>
<dbReference type="Pfam" id="PF14310">
    <property type="entry name" value="Fn3-like"/>
    <property type="match status" value="1"/>
</dbReference>
<dbReference type="Proteomes" id="UP001634394">
    <property type="component" value="Unassembled WGS sequence"/>
</dbReference>
<gene>
    <name evidence="6" type="ORF">ACJMK2_027898</name>
</gene>
<dbReference type="SUPFAM" id="SSF51445">
    <property type="entry name" value="(Trans)glycosidases"/>
    <property type="match status" value="1"/>
</dbReference>
<dbReference type="PANTHER" id="PTHR42721:SF42">
    <property type="entry name" value="FIBRONECTIN TYPE III-LIKE DOMAIN-CONTAINING PROTEIN"/>
    <property type="match status" value="1"/>
</dbReference>
<dbReference type="Gene3D" id="3.40.50.1700">
    <property type="entry name" value="Glycoside hydrolase family 3 C-terminal domain"/>
    <property type="match status" value="1"/>
</dbReference>
<evidence type="ECO:0000256" key="3">
    <source>
        <dbReference type="ARBA" id="ARBA00023295"/>
    </source>
</evidence>
<dbReference type="InterPro" id="IPR036962">
    <property type="entry name" value="Glyco_hydro_3_N_sf"/>
</dbReference>
<evidence type="ECO:0000256" key="4">
    <source>
        <dbReference type="SAM" id="SignalP"/>
    </source>
</evidence>
<feature type="domain" description="Fibronectin type III-like" evidence="5">
    <location>
        <begin position="650"/>
        <end position="719"/>
    </location>
</feature>
<feature type="chain" id="PRO_5044857707" description="Fibronectin type III-like domain-containing protein" evidence="4">
    <location>
        <begin position="22"/>
        <end position="746"/>
    </location>
</feature>
<name>A0ABD3X770_SINWO</name>
<dbReference type="Gene3D" id="2.60.40.10">
    <property type="entry name" value="Immunoglobulins"/>
    <property type="match status" value="1"/>
</dbReference>
<keyword evidence="7" id="KW-1185">Reference proteome</keyword>
<protein>
    <recommendedName>
        <fullName evidence="5">Fibronectin type III-like domain-containing protein</fullName>
    </recommendedName>
</protein>
<sequence>MLNKMMTVFRVSFVIFITTSAVVSDFPFRNISLPWDVRVDDLVMRLTLEEVMYQMAKGGAGPKGGPAPAIDRLNISPYQWSTECLRGDADAGEATAFPQALGLAAAFSPSLIRTIAEAVSIEVRAKNLDYTKHGVYTDHTGLSCFSPVINIMRHPLWGRSQETYGEDPFLTGVYATNFVQGLQGDDPRYIRANAGCKHFDVHGGPENIPESRASFDAKVSMRDWRLTFLPAFRRCVQAGTYSLMCSYNSINGVPSCANEMLLTEILRKEWGFTGYVVSDEVAIENIIYWHKYLNNSVDTVTACVNAGCNLELSGNNPQPVYLSIVDAVKQGKLSEDMVRERVKPLFYTRMRLGEFDPPAMNPYTQYNLSYIQSPEHRQLAVNAAMKTFVLLKNDDNLLPLVKTFGSISIVGPMADNLEQLFGDYHAQIDPKYSMTPLQGLRKLAAKINYAAGCHDNRCKDYSSGDIQNAVRGTQLVVVCLGTGDELESEGNDRPSMELPSNQTQLMYDVIKYSSGTPIILVLFNAGPVNITLFDEDPRVPAILECFFPAQATGEALYNVLTNTGAGANPAARLPFTWYKTADQIPNMIDYTMTGRTYRYFKGDPLYPFGYGLSYAMFHYSNLSYSSSIQAGNSLVLNVWVENIAEIDGEEVVQVYIWWLDTQEQMPQRQLAGFDRFFIPKQYSMNINFTIQPDTMAVWTDEKGFVIQPGRIALSIGGQQPGQKKVVKSNVLTGEFTITGSKVLGRF</sequence>
<keyword evidence="3" id="KW-0326">Glycosidase</keyword>
<dbReference type="Gene3D" id="3.20.20.300">
    <property type="entry name" value="Glycoside hydrolase, family 3, N-terminal domain"/>
    <property type="match status" value="1"/>
</dbReference>
<dbReference type="InterPro" id="IPR017853">
    <property type="entry name" value="GH"/>
</dbReference>
<evidence type="ECO:0000259" key="5">
    <source>
        <dbReference type="SMART" id="SM01217"/>
    </source>
</evidence>
<proteinExistence type="predicted"/>
<dbReference type="InterPro" id="IPR026891">
    <property type="entry name" value="Fn3-like"/>
</dbReference>
<dbReference type="Pfam" id="PF01915">
    <property type="entry name" value="Glyco_hydro_3_C"/>
    <property type="match status" value="1"/>
</dbReference>
<dbReference type="InterPro" id="IPR013783">
    <property type="entry name" value="Ig-like_fold"/>
</dbReference>
<dbReference type="GO" id="GO:0016798">
    <property type="term" value="F:hydrolase activity, acting on glycosyl bonds"/>
    <property type="evidence" value="ECO:0007669"/>
    <property type="project" value="UniProtKB-KW"/>
</dbReference>
<reference evidence="6 7" key="1">
    <citation type="submission" date="2024-11" db="EMBL/GenBank/DDBJ databases">
        <title>Chromosome-level genome assembly of the freshwater bivalve Anodonta woodiana.</title>
        <authorList>
            <person name="Chen X."/>
        </authorList>
    </citation>
    <scope>NUCLEOTIDE SEQUENCE [LARGE SCALE GENOMIC DNA]</scope>
    <source>
        <strain evidence="6">MN2024</strain>
        <tissue evidence="6">Gills</tissue>
    </source>
</reference>
<keyword evidence="2" id="KW-0378">Hydrolase</keyword>